<keyword evidence="1" id="KW-0732">Signal</keyword>
<dbReference type="EMBL" id="CP163441">
    <property type="protein sequence ID" value="XDQ43829.1"/>
    <property type="molecule type" value="Genomic_DNA"/>
</dbReference>
<evidence type="ECO:0000313" key="2">
    <source>
        <dbReference type="EMBL" id="XDQ43829.1"/>
    </source>
</evidence>
<dbReference type="AlphaFoldDB" id="A0AB39QN33"/>
<protein>
    <submittedName>
        <fullName evidence="2">Peptidase inhibitor family I36 protein</fullName>
    </submittedName>
</protein>
<evidence type="ECO:0000256" key="1">
    <source>
        <dbReference type="SAM" id="SignalP"/>
    </source>
</evidence>
<dbReference type="RefSeq" id="WP_234535664.1">
    <property type="nucleotide sequence ID" value="NZ_CP163441.1"/>
</dbReference>
<gene>
    <name evidence="2" type="ORF">AB5J52_17025</name>
</gene>
<dbReference type="Gene3D" id="2.60.20.10">
    <property type="entry name" value="Crystallins"/>
    <property type="match status" value="1"/>
</dbReference>
<proteinExistence type="predicted"/>
<reference evidence="2" key="1">
    <citation type="submission" date="2024-07" db="EMBL/GenBank/DDBJ databases">
        <authorList>
            <person name="Yu S.T."/>
        </authorList>
    </citation>
    <scope>NUCLEOTIDE SEQUENCE</scope>
    <source>
        <strain evidence="2">R39</strain>
    </source>
</reference>
<sequence>MRSFRSAAALAATVLAVLLGLCLPGSAAAADGHSAVPAAKPAAAAPQAARGTASGLVSPQAIGDCPSTYFCFWVNSGYGDGPGKFSGANTNWGDYSHSSCAGGTWNNCASSGYNHGTSGLGVEVWNGTGYTGLSACLPKDWSSSNFANLVWPDSSTSFNDSISSNFWTSNC</sequence>
<feature type="signal peptide" evidence="1">
    <location>
        <begin position="1"/>
        <end position="29"/>
    </location>
</feature>
<organism evidence="2">
    <name type="scientific">Streptomyces sp. R39</name>
    <dbReference type="NCBI Taxonomy" id="3238631"/>
    <lineage>
        <taxon>Bacteria</taxon>
        <taxon>Bacillati</taxon>
        <taxon>Actinomycetota</taxon>
        <taxon>Actinomycetes</taxon>
        <taxon>Kitasatosporales</taxon>
        <taxon>Streptomycetaceae</taxon>
        <taxon>Streptomyces</taxon>
    </lineage>
</organism>
<feature type="chain" id="PRO_5044208256" evidence="1">
    <location>
        <begin position="30"/>
        <end position="171"/>
    </location>
</feature>
<dbReference type="Pfam" id="PF03995">
    <property type="entry name" value="Inhibitor_I36"/>
    <property type="match status" value="1"/>
</dbReference>
<accession>A0AB39QN33</accession>
<name>A0AB39QN33_9ACTN</name>
<dbReference type="GeneID" id="301465146"/>